<organism evidence="4 5">
    <name type="scientific">Thermosipho ferrireducens</name>
    <dbReference type="NCBI Taxonomy" id="2571116"/>
    <lineage>
        <taxon>Bacteria</taxon>
        <taxon>Thermotogati</taxon>
        <taxon>Thermotogota</taxon>
        <taxon>Thermotogae</taxon>
        <taxon>Thermotogales</taxon>
        <taxon>Fervidobacteriaceae</taxon>
        <taxon>Thermosipho</taxon>
    </lineage>
</organism>
<keyword evidence="2 4" id="KW-0418">Kinase</keyword>
<accession>A0ABX7S6B5</accession>
<evidence type="ECO:0000256" key="2">
    <source>
        <dbReference type="ARBA" id="ARBA00022777"/>
    </source>
</evidence>
<evidence type="ECO:0000259" key="3">
    <source>
        <dbReference type="Pfam" id="PF00294"/>
    </source>
</evidence>
<evidence type="ECO:0000256" key="1">
    <source>
        <dbReference type="ARBA" id="ARBA00022679"/>
    </source>
</evidence>
<dbReference type="PROSITE" id="PS00584">
    <property type="entry name" value="PFKB_KINASES_2"/>
    <property type="match status" value="1"/>
</dbReference>
<evidence type="ECO:0000313" key="5">
    <source>
        <dbReference type="Proteomes" id="UP000671862"/>
    </source>
</evidence>
<dbReference type="InterPro" id="IPR002173">
    <property type="entry name" value="Carboh/pur_kinase_PfkB_CS"/>
</dbReference>
<dbReference type="InterPro" id="IPR011611">
    <property type="entry name" value="PfkB_dom"/>
</dbReference>
<gene>
    <name evidence="4" type="ORF">JYK00_05955</name>
</gene>
<dbReference type="Pfam" id="PF00294">
    <property type="entry name" value="PfkB"/>
    <property type="match status" value="1"/>
</dbReference>
<feature type="domain" description="Carbohydrate kinase PfkB" evidence="3">
    <location>
        <begin position="11"/>
        <end position="280"/>
    </location>
</feature>
<keyword evidence="5" id="KW-1185">Reference proteome</keyword>
<keyword evidence="1" id="KW-0808">Transferase</keyword>
<dbReference type="GO" id="GO:0016301">
    <property type="term" value="F:kinase activity"/>
    <property type="evidence" value="ECO:0007669"/>
    <property type="project" value="UniProtKB-KW"/>
</dbReference>
<name>A0ABX7S6B5_9BACT</name>
<dbReference type="PANTHER" id="PTHR10584:SF166">
    <property type="entry name" value="RIBOKINASE"/>
    <property type="match status" value="1"/>
</dbReference>
<dbReference type="PROSITE" id="PS00583">
    <property type="entry name" value="PFKB_KINASES_1"/>
    <property type="match status" value="1"/>
</dbReference>
<dbReference type="Gene3D" id="3.40.1190.20">
    <property type="match status" value="1"/>
</dbReference>
<dbReference type="PANTHER" id="PTHR10584">
    <property type="entry name" value="SUGAR KINASE"/>
    <property type="match status" value="1"/>
</dbReference>
<dbReference type="Proteomes" id="UP000671862">
    <property type="component" value="Chromosome"/>
</dbReference>
<dbReference type="EMBL" id="CP071446">
    <property type="protein sequence ID" value="QTA37285.1"/>
    <property type="molecule type" value="Genomic_DNA"/>
</dbReference>
<proteinExistence type="predicted"/>
<dbReference type="SUPFAM" id="SSF53613">
    <property type="entry name" value="Ribokinase-like"/>
    <property type="match status" value="1"/>
</dbReference>
<evidence type="ECO:0000313" key="4">
    <source>
        <dbReference type="EMBL" id="QTA37285.1"/>
    </source>
</evidence>
<protein>
    <submittedName>
        <fullName evidence="4">Carbohydrate kinase family protein</fullName>
    </submittedName>
</protein>
<reference evidence="4 5" key="1">
    <citation type="submission" date="2021-03" db="EMBL/GenBank/DDBJ databases">
        <title>Thermosipho ferrireducens sp.nov., an anaerobic thermophilic iron-reducing bacterium isolated from a deep-sea hydrothermal sulfide deposits.</title>
        <authorList>
            <person name="Zeng X."/>
            <person name="Chen Y."/>
            <person name="Shao Z."/>
        </authorList>
    </citation>
    <scope>NUCLEOTIDE SEQUENCE [LARGE SCALE GENOMIC DNA]</scope>
    <source>
        <strain evidence="4 5">JL129W03</strain>
    </source>
</reference>
<dbReference type="InterPro" id="IPR029056">
    <property type="entry name" value="Ribokinase-like"/>
</dbReference>
<dbReference type="RefSeq" id="WP_207566010.1">
    <property type="nucleotide sequence ID" value="NZ_CP071446.1"/>
</dbReference>
<sequence length="282" mass="31332">MYYRESEKEIDVFCVGKTNLDIYYYVEKITQEANHVAKEFTVSPGGKATNVAILLSKLGINVALVSALGNDTFGKKVSQLLSKENLKYIPKLKDAPTALTSIIIEKDGKNTMFHNLGANACLTPDDIPPLNKYTYVQTGIPVKTIISVIQTAPKVFVELSEPSQFEKLKNYLWKVDCVSLNEEEINSIFKHNNIDRNINSFLKYTPRVLLKMGEKGILFKEKNGTCVNQPAIKTNIVNTTGAGDAVSAGYIYGVIKGWDINETLKFCVKLASKVLKSKSSTY</sequence>